<reference evidence="1" key="2">
    <citation type="journal article" date="2015" name="Fish Shellfish Immunol.">
        <title>Early steps in the European eel (Anguilla anguilla)-Vibrio vulnificus interaction in the gills: Role of the RtxA13 toxin.</title>
        <authorList>
            <person name="Callol A."/>
            <person name="Pajuelo D."/>
            <person name="Ebbesson L."/>
            <person name="Teles M."/>
            <person name="MacKenzie S."/>
            <person name="Amaro C."/>
        </authorList>
    </citation>
    <scope>NUCLEOTIDE SEQUENCE</scope>
</reference>
<sequence>MRWKGVHKWRLMDELEKSKFA</sequence>
<evidence type="ECO:0000313" key="1">
    <source>
        <dbReference type="EMBL" id="JAH39330.1"/>
    </source>
</evidence>
<protein>
    <submittedName>
        <fullName evidence="1">Uncharacterized protein</fullName>
    </submittedName>
</protein>
<dbReference type="EMBL" id="GBXM01069247">
    <property type="protein sequence ID" value="JAH39330.1"/>
    <property type="molecule type" value="Transcribed_RNA"/>
</dbReference>
<name>A0A0E9SF86_ANGAN</name>
<reference evidence="1" key="1">
    <citation type="submission" date="2014-11" db="EMBL/GenBank/DDBJ databases">
        <authorList>
            <person name="Amaro Gonzalez C."/>
        </authorList>
    </citation>
    <scope>NUCLEOTIDE SEQUENCE</scope>
</reference>
<proteinExistence type="predicted"/>
<dbReference type="AlphaFoldDB" id="A0A0E9SF86"/>
<accession>A0A0E9SF86</accession>
<organism evidence="1">
    <name type="scientific">Anguilla anguilla</name>
    <name type="common">European freshwater eel</name>
    <name type="synonym">Muraena anguilla</name>
    <dbReference type="NCBI Taxonomy" id="7936"/>
    <lineage>
        <taxon>Eukaryota</taxon>
        <taxon>Metazoa</taxon>
        <taxon>Chordata</taxon>
        <taxon>Craniata</taxon>
        <taxon>Vertebrata</taxon>
        <taxon>Euteleostomi</taxon>
        <taxon>Actinopterygii</taxon>
        <taxon>Neopterygii</taxon>
        <taxon>Teleostei</taxon>
        <taxon>Anguilliformes</taxon>
        <taxon>Anguillidae</taxon>
        <taxon>Anguilla</taxon>
    </lineage>
</organism>